<evidence type="ECO:0000313" key="1">
    <source>
        <dbReference type="EMBL" id="KAK9145759.1"/>
    </source>
</evidence>
<protein>
    <submittedName>
        <fullName evidence="1">Uncharacterized protein</fullName>
    </submittedName>
</protein>
<reference evidence="1 2" key="1">
    <citation type="submission" date="2024-01" db="EMBL/GenBank/DDBJ databases">
        <title>Genome assemblies of Stephania.</title>
        <authorList>
            <person name="Yang L."/>
        </authorList>
    </citation>
    <scope>NUCLEOTIDE SEQUENCE [LARGE SCALE GENOMIC DNA]</scope>
    <source>
        <strain evidence="1">QJT</strain>
        <tissue evidence="1">Leaf</tissue>
    </source>
</reference>
<proteinExistence type="predicted"/>
<dbReference type="AlphaFoldDB" id="A0AAP0K653"/>
<evidence type="ECO:0000313" key="2">
    <source>
        <dbReference type="Proteomes" id="UP001417504"/>
    </source>
</evidence>
<comment type="caution">
    <text evidence="1">The sequence shown here is derived from an EMBL/GenBank/DDBJ whole genome shotgun (WGS) entry which is preliminary data.</text>
</comment>
<dbReference type="EMBL" id="JBBNAE010000002">
    <property type="protein sequence ID" value="KAK9145759.1"/>
    <property type="molecule type" value="Genomic_DNA"/>
</dbReference>
<sequence>MKEFMKKIKEKHKNRVDALQTGLALWGLHRQRQSRRAQRGIQRMQYSEDDIVGLRGQRRADEWIVQGCVGEVEKAGVEHVGIGAAAAGRQTENARRLDNIVSHITREDRFVSRTIREDRVDRTTNETESAE</sequence>
<keyword evidence="2" id="KW-1185">Reference proteome</keyword>
<dbReference type="Proteomes" id="UP001417504">
    <property type="component" value="Unassembled WGS sequence"/>
</dbReference>
<accession>A0AAP0K653</accession>
<gene>
    <name evidence="1" type="ORF">Sjap_005662</name>
</gene>
<organism evidence="1 2">
    <name type="scientific">Stephania japonica</name>
    <dbReference type="NCBI Taxonomy" id="461633"/>
    <lineage>
        <taxon>Eukaryota</taxon>
        <taxon>Viridiplantae</taxon>
        <taxon>Streptophyta</taxon>
        <taxon>Embryophyta</taxon>
        <taxon>Tracheophyta</taxon>
        <taxon>Spermatophyta</taxon>
        <taxon>Magnoliopsida</taxon>
        <taxon>Ranunculales</taxon>
        <taxon>Menispermaceae</taxon>
        <taxon>Menispermoideae</taxon>
        <taxon>Cissampelideae</taxon>
        <taxon>Stephania</taxon>
    </lineage>
</organism>
<name>A0AAP0K653_9MAGN</name>